<dbReference type="AlphaFoldDB" id="A0A2C6ZE32"/>
<dbReference type="Gene3D" id="2.30.30.40">
    <property type="entry name" value="SH3 Domains"/>
    <property type="match status" value="1"/>
</dbReference>
<organism evidence="13 14">
    <name type="scientific">Teichococcus rhizosphaerae</name>
    <dbReference type="NCBI Taxonomy" id="1335062"/>
    <lineage>
        <taxon>Bacteria</taxon>
        <taxon>Pseudomonadati</taxon>
        <taxon>Pseudomonadota</taxon>
        <taxon>Alphaproteobacteria</taxon>
        <taxon>Acetobacterales</taxon>
        <taxon>Roseomonadaceae</taxon>
        <taxon>Roseomonas</taxon>
    </lineage>
</organism>
<dbReference type="InterPro" id="IPR008207">
    <property type="entry name" value="Sig_transdc_His_kin_Hpt_dom"/>
</dbReference>
<dbReference type="EC" id="2.7.13.3" evidence="2"/>
<keyword evidence="7" id="KW-0902">Two-component regulatory system</keyword>
<keyword evidence="4 9" id="KW-0597">Phosphoprotein</keyword>
<dbReference type="InterPro" id="IPR004358">
    <property type="entry name" value="Sig_transdc_His_kin-like_C"/>
</dbReference>
<comment type="caution">
    <text evidence="13">The sequence shown here is derived from an EMBL/GenBank/DDBJ whole genome shotgun (WGS) entry which is preliminary data.</text>
</comment>
<dbReference type="SUPFAM" id="SSF55874">
    <property type="entry name" value="ATPase domain of HSP90 chaperone/DNA topoisomerase II/histidine kinase"/>
    <property type="match status" value="1"/>
</dbReference>
<dbReference type="SUPFAM" id="SSF47226">
    <property type="entry name" value="Histidine-containing phosphotransfer domain, HPT domain"/>
    <property type="match status" value="1"/>
</dbReference>
<dbReference type="Pfam" id="PF01584">
    <property type="entry name" value="CheW"/>
    <property type="match status" value="1"/>
</dbReference>
<evidence type="ECO:0000256" key="5">
    <source>
        <dbReference type="ARBA" id="ARBA00022679"/>
    </source>
</evidence>
<evidence type="ECO:0000313" key="14">
    <source>
        <dbReference type="Proteomes" id="UP000223527"/>
    </source>
</evidence>
<dbReference type="PANTHER" id="PTHR43395:SF8">
    <property type="entry name" value="HISTIDINE KINASE"/>
    <property type="match status" value="1"/>
</dbReference>
<evidence type="ECO:0000256" key="7">
    <source>
        <dbReference type="ARBA" id="ARBA00023012"/>
    </source>
</evidence>
<dbReference type="GO" id="GO:0000155">
    <property type="term" value="F:phosphorelay sensor kinase activity"/>
    <property type="evidence" value="ECO:0007669"/>
    <property type="project" value="UniProtKB-ARBA"/>
</dbReference>
<dbReference type="OrthoDB" id="9803176at2"/>
<dbReference type="InterPro" id="IPR051315">
    <property type="entry name" value="Bact_Chemotaxis_CheA"/>
</dbReference>
<evidence type="ECO:0000259" key="12">
    <source>
        <dbReference type="PROSITE" id="PS50894"/>
    </source>
</evidence>
<dbReference type="PROSITE" id="PS50894">
    <property type="entry name" value="HPT"/>
    <property type="match status" value="1"/>
</dbReference>
<comment type="catalytic activity">
    <reaction evidence="1">
        <text>ATP + protein L-histidine = ADP + protein N-phospho-L-histidine.</text>
        <dbReference type="EC" id="2.7.13.3"/>
    </reaction>
</comment>
<dbReference type="InterPro" id="IPR036061">
    <property type="entry name" value="CheW-like_dom_sf"/>
</dbReference>
<dbReference type="Pfam" id="PF01627">
    <property type="entry name" value="Hpt"/>
    <property type="match status" value="1"/>
</dbReference>
<dbReference type="InterPro" id="IPR036641">
    <property type="entry name" value="HPT_dom_sf"/>
</dbReference>
<evidence type="ECO:0000256" key="1">
    <source>
        <dbReference type="ARBA" id="ARBA00000085"/>
    </source>
</evidence>
<dbReference type="Pfam" id="PF02518">
    <property type="entry name" value="HATPase_c"/>
    <property type="match status" value="1"/>
</dbReference>
<keyword evidence="6" id="KW-0418">Kinase</keyword>
<name>A0A2C6ZE32_9PROT</name>
<dbReference type="Proteomes" id="UP000223527">
    <property type="component" value="Unassembled WGS sequence"/>
</dbReference>
<dbReference type="InterPro" id="IPR036890">
    <property type="entry name" value="HATPase_C_sf"/>
</dbReference>
<comment type="function">
    <text evidence="8">Involved in the transmission of sensory signals from the chemoreceptors to the flagellar motors. CheA is autophosphorylated; it can transfer its phosphate group to either CheB or CheY.</text>
</comment>
<protein>
    <recommendedName>
        <fullName evidence="3">Chemotaxis protein CheA</fullName>
        <ecNumber evidence="2">2.7.13.3</ecNumber>
    </recommendedName>
</protein>
<dbReference type="SMART" id="SM00260">
    <property type="entry name" value="CheW"/>
    <property type="match status" value="1"/>
</dbReference>
<gene>
    <name evidence="13" type="ORF">CR162_02175</name>
</gene>
<evidence type="ECO:0000256" key="8">
    <source>
        <dbReference type="ARBA" id="ARBA00035100"/>
    </source>
</evidence>
<dbReference type="Gene3D" id="3.30.565.10">
    <property type="entry name" value="Histidine kinase-like ATPase, C-terminal domain"/>
    <property type="match status" value="1"/>
</dbReference>
<evidence type="ECO:0000256" key="6">
    <source>
        <dbReference type="ARBA" id="ARBA00022777"/>
    </source>
</evidence>
<evidence type="ECO:0000256" key="9">
    <source>
        <dbReference type="PROSITE-ProRule" id="PRU00110"/>
    </source>
</evidence>
<dbReference type="SMART" id="SM00387">
    <property type="entry name" value="HATPase_c"/>
    <property type="match status" value="1"/>
</dbReference>
<dbReference type="PRINTS" id="PR00344">
    <property type="entry name" value="BCTRLSENSOR"/>
</dbReference>
<dbReference type="InterPro" id="IPR003594">
    <property type="entry name" value="HATPase_dom"/>
</dbReference>
<evidence type="ECO:0000256" key="4">
    <source>
        <dbReference type="ARBA" id="ARBA00022553"/>
    </source>
</evidence>
<dbReference type="RefSeq" id="WP_099093876.1">
    <property type="nucleotide sequence ID" value="NZ_PDNU01000002.1"/>
</dbReference>
<dbReference type="InterPro" id="IPR005467">
    <property type="entry name" value="His_kinase_dom"/>
</dbReference>
<feature type="domain" description="Histidine kinase" evidence="11">
    <location>
        <begin position="540"/>
        <end position="777"/>
    </location>
</feature>
<feature type="modified residue" description="Phosphohistidine" evidence="9">
    <location>
        <position position="45"/>
    </location>
</feature>
<dbReference type="EMBL" id="PDNU01000002">
    <property type="protein sequence ID" value="PHK96731.1"/>
    <property type="molecule type" value="Genomic_DNA"/>
</dbReference>
<feature type="domain" description="HPt" evidence="12">
    <location>
        <begin position="1"/>
        <end position="102"/>
    </location>
</feature>
<keyword evidence="14" id="KW-1185">Reference proteome</keyword>
<evidence type="ECO:0000256" key="2">
    <source>
        <dbReference type="ARBA" id="ARBA00012438"/>
    </source>
</evidence>
<evidence type="ECO:0000313" key="13">
    <source>
        <dbReference type="EMBL" id="PHK96731.1"/>
    </source>
</evidence>
<proteinExistence type="predicted"/>
<accession>A0A2C6ZE32</accession>
<dbReference type="PANTHER" id="PTHR43395">
    <property type="entry name" value="SENSOR HISTIDINE KINASE CHEA"/>
    <property type="match status" value="1"/>
</dbReference>
<evidence type="ECO:0000256" key="3">
    <source>
        <dbReference type="ARBA" id="ARBA00021495"/>
    </source>
</evidence>
<feature type="compositionally biased region" description="Pro residues" evidence="10">
    <location>
        <begin position="128"/>
        <end position="143"/>
    </location>
</feature>
<sequence>MLEREDALWAEFAAESEEHLDGIEAVLTGAPPGREGVNALFRAFHSLKGMSDALGAQGLKTLAHAAEDVLGLVRAGRLSLDPPMADLLLRTVDTLRRQRRQLLGRQPELPADPALMAGLRRLAGGSAAPPPRPDPQPEPPPSSPASGDAADPLMATLASRCRAAVPLLAGLAGAAPGEAATGEAATREAAPGEAAPGEVATGEAATGEAATAEAARREATALSEAAALLGLHRLSTGFAALAEAEAGIAALAALGGLRRQLERLSTLAGEPAGAEALPAALRGAPEHWMAPLLALLGTGAAPEELAGPARQAAAIAAALGQDALEQRLLVLEDLADRAAEPDAASALAEARAALLHARPDSVPAMAWPAPGMPEPGLPAMFLGVMGPEARRRALAARAAGQGLFLARLALGEDAALEERAGGWLRQKGEVLASQNPAGAEPPVLELLLASAAEPGSLAEQAALLDPERRVLREITPLPGTAPPEIVRPEEAEAAGPVTLRVRQETVDDIIALQAELSAAALSLSEVVREGGTRAAHGRLAALEALLPPHAAPRLAAELERLRQGQQALETAESRLGLALRRLDDAVMGLRVVPIGTLLARLPRVARAVAQGGGKQVEVVLEGQEVAIDRGLVEILSDPLLHLVRNAVDHGLEDPAARRAAGKPERGLLRIAARREGGEILVRVADDGAGIDTGRVLRRAVAQGLVEEAAAARLSLPETHALLFRPGFSTAERVTGTSGRGVGLDVVQAAVRRAGGTLAVESRPGEGTAFLLRLPLAASIQSVLLVEVAGHPYALPAARVQGVVETANLPAEAGRRSLAALLGLPEGPEGQAGVAVLVRSAGRLLALQVDRVRRRSDLLLRPLHPALANLPGVAGMGVLGDGEPVVLLEPEGF</sequence>
<evidence type="ECO:0000256" key="10">
    <source>
        <dbReference type="SAM" id="MobiDB-lite"/>
    </source>
</evidence>
<keyword evidence="5" id="KW-0808">Transferase</keyword>
<dbReference type="FunFam" id="3.30.565.10:FF:000016">
    <property type="entry name" value="Chemotaxis protein CheA, putative"/>
    <property type="match status" value="1"/>
</dbReference>
<dbReference type="GO" id="GO:0006935">
    <property type="term" value="P:chemotaxis"/>
    <property type="evidence" value="ECO:0007669"/>
    <property type="project" value="InterPro"/>
</dbReference>
<dbReference type="SMART" id="SM00073">
    <property type="entry name" value="HPT"/>
    <property type="match status" value="1"/>
</dbReference>
<dbReference type="PROSITE" id="PS50109">
    <property type="entry name" value="HIS_KIN"/>
    <property type="match status" value="1"/>
</dbReference>
<feature type="region of interest" description="Disordered" evidence="10">
    <location>
        <begin position="123"/>
        <end position="150"/>
    </location>
</feature>
<feature type="region of interest" description="Disordered" evidence="10">
    <location>
        <begin position="179"/>
        <end position="213"/>
    </location>
</feature>
<dbReference type="CDD" id="cd00088">
    <property type="entry name" value="HPT"/>
    <property type="match status" value="1"/>
</dbReference>
<evidence type="ECO:0000259" key="11">
    <source>
        <dbReference type="PROSITE" id="PS50109"/>
    </source>
</evidence>
<dbReference type="Gene3D" id="1.20.120.160">
    <property type="entry name" value="HPT domain"/>
    <property type="match status" value="1"/>
</dbReference>
<dbReference type="InterPro" id="IPR002545">
    <property type="entry name" value="CheW-lke_dom"/>
</dbReference>
<reference evidence="13 14" key="1">
    <citation type="submission" date="2017-10" db="EMBL/GenBank/DDBJ databases">
        <authorList>
            <person name="Banno H."/>
            <person name="Chua N.-H."/>
        </authorList>
    </citation>
    <scope>NUCLEOTIDE SEQUENCE [LARGE SCALE GENOMIC DNA]</scope>
    <source>
        <strain evidence="13 14">YW11</strain>
    </source>
</reference>
<dbReference type="SUPFAM" id="SSF50341">
    <property type="entry name" value="CheW-like"/>
    <property type="match status" value="1"/>
</dbReference>